<reference evidence="2 3" key="2">
    <citation type="submission" date="2018-03" db="EMBL/GenBank/DDBJ databases">
        <title>The ancient ancestry and fast evolution of plastids.</title>
        <authorList>
            <person name="Moore K.R."/>
            <person name="Magnabosco C."/>
            <person name="Momper L."/>
            <person name="Gold D.A."/>
            <person name="Bosak T."/>
            <person name="Fournier G.P."/>
        </authorList>
    </citation>
    <scope>NUCLEOTIDE SEQUENCE [LARGE SCALE GENOMIC DNA]</scope>
    <source>
        <strain evidence="2 3">CCAP 1448/3</strain>
    </source>
</reference>
<comment type="caution">
    <text evidence="2">The sequence shown here is derived from an EMBL/GenBank/DDBJ whole genome shotgun (WGS) entry which is preliminary data.</text>
</comment>
<evidence type="ECO:0000313" key="2">
    <source>
        <dbReference type="EMBL" id="PSB00836.1"/>
    </source>
</evidence>
<protein>
    <recommendedName>
        <fullName evidence="4">Helix-turn-helix domain-containing protein</fullName>
    </recommendedName>
</protein>
<organism evidence="2 3">
    <name type="scientific">Merismopedia glauca CCAP 1448/3</name>
    <dbReference type="NCBI Taxonomy" id="1296344"/>
    <lineage>
        <taxon>Bacteria</taxon>
        <taxon>Bacillati</taxon>
        <taxon>Cyanobacteriota</taxon>
        <taxon>Cyanophyceae</taxon>
        <taxon>Synechococcales</taxon>
        <taxon>Merismopediaceae</taxon>
        <taxon>Merismopedia</taxon>
    </lineage>
</organism>
<proteinExistence type="predicted"/>
<feature type="region of interest" description="Disordered" evidence="1">
    <location>
        <begin position="112"/>
        <end position="142"/>
    </location>
</feature>
<gene>
    <name evidence="2" type="ORF">C7B64_21425</name>
</gene>
<dbReference type="OrthoDB" id="508414at2"/>
<accession>A0A2T1BXU4</accession>
<evidence type="ECO:0008006" key="4">
    <source>
        <dbReference type="Google" id="ProtNLM"/>
    </source>
</evidence>
<sequence length="269" mass="30977">MANHPKIVGKFYPLQNAEWVELSQKLNHSELRVLYYLRTLDPFGDKFREASTKALAQSLQISQRTVQRAVLKLAQLELIDLEITTFNFKIRTQHATVMSLSDTDVATETVVSPESQPCRSDDTQVAGMSPASPSKPENITGKESYTSKTINTYSDLIHTLSEEEREKFERFCERKSEGYPNPVVLIESWIEKHFPELYREYQKISCRKPTAEYVPISPSKNETPLHPEIAQALADGRIKKLDPLYDPPSLWTQEGYWMSQQDWLETYAE</sequence>
<reference evidence="2 3" key="1">
    <citation type="submission" date="2018-02" db="EMBL/GenBank/DDBJ databases">
        <authorList>
            <person name="Cohen D.B."/>
            <person name="Kent A.D."/>
        </authorList>
    </citation>
    <scope>NUCLEOTIDE SEQUENCE [LARGE SCALE GENOMIC DNA]</scope>
    <source>
        <strain evidence="2 3">CCAP 1448/3</strain>
    </source>
</reference>
<evidence type="ECO:0000313" key="3">
    <source>
        <dbReference type="Proteomes" id="UP000238762"/>
    </source>
</evidence>
<dbReference type="EMBL" id="PVWJ01000155">
    <property type="protein sequence ID" value="PSB00836.1"/>
    <property type="molecule type" value="Genomic_DNA"/>
</dbReference>
<dbReference type="AlphaFoldDB" id="A0A2T1BXU4"/>
<keyword evidence="3" id="KW-1185">Reference proteome</keyword>
<dbReference type="RefSeq" id="WP_106291208.1">
    <property type="nucleotide sequence ID" value="NZ_CAWNTC010000194.1"/>
</dbReference>
<dbReference type="Proteomes" id="UP000238762">
    <property type="component" value="Unassembled WGS sequence"/>
</dbReference>
<evidence type="ECO:0000256" key="1">
    <source>
        <dbReference type="SAM" id="MobiDB-lite"/>
    </source>
</evidence>
<feature type="compositionally biased region" description="Polar residues" evidence="1">
    <location>
        <begin position="131"/>
        <end position="142"/>
    </location>
</feature>
<name>A0A2T1BXU4_9CYAN</name>